<feature type="region of interest" description="Disordered" evidence="1">
    <location>
        <begin position="41"/>
        <end position="66"/>
    </location>
</feature>
<protein>
    <submittedName>
        <fullName evidence="2">Uncharacterized protein</fullName>
    </submittedName>
</protein>
<evidence type="ECO:0000256" key="1">
    <source>
        <dbReference type="SAM" id="MobiDB-lite"/>
    </source>
</evidence>
<organism evidence="2 3">
    <name type="scientific">Coccidioides immitis RMSCC 2394</name>
    <dbReference type="NCBI Taxonomy" id="404692"/>
    <lineage>
        <taxon>Eukaryota</taxon>
        <taxon>Fungi</taxon>
        <taxon>Dikarya</taxon>
        <taxon>Ascomycota</taxon>
        <taxon>Pezizomycotina</taxon>
        <taxon>Eurotiomycetes</taxon>
        <taxon>Eurotiomycetidae</taxon>
        <taxon>Onygenales</taxon>
        <taxon>Onygenaceae</taxon>
        <taxon>Coccidioides</taxon>
    </lineage>
</organism>
<accession>A0A0J6YFU9</accession>
<dbReference type="AlphaFoldDB" id="A0A0J6YFU9"/>
<dbReference type="Proteomes" id="UP000054565">
    <property type="component" value="Unassembled WGS sequence"/>
</dbReference>
<evidence type="ECO:0000313" key="3">
    <source>
        <dbReference type="Proteomes" id="UP000054565"/>
    </source>
</evidence>
<proteinExistence type="predicted"/>
<gene>
    <name evidence="2" type="ORF">CIRG_05595</name>
</gene>
<reference evidence="3" key="1">
    <citation type="journal article" date="2010" name="Genome Res.">
        <title>Population genomic sequencing of Coccidioides fungi reveals recent hybridization and transposon control.</title>
        <authorList>
            <person name="Neafsey D.E."/>
            <person name="Barker B.M."/>
            <person name="Sharpton T.J."/>
            <person name="Stajich J.E."/>
            <person name="Park D.J."/>
            <person name="Whiston E."/>
            <person name="Hung C.-Y."/>
            <person name="McMahan C."/>
            <person name="White J."/>
            <person name="Sykes S."/>
            <person name="Heiman D."/>
            <person name="Young S."/>
            <person name="Zeng Q."/>
            <person name="Abouelleil A."/>
            <person name="Aftuck L."/>
            <person name="Bessette D."/>
            <person name="Brown A."/>
            <person name="FitzGerald M."/>
            <person name="Lui A."/>
            <person name="Macdonald J.P."/>
            <person name="Priest M."/>
            <person name="Orbach M.J."/>
            <person name="Galgiani J.N."/>
            <person name="Kirkland T.N."/>
            <person name="Cole G.T."/>
            <person name="Birren B.W."/>
            <person name="Henn M.R."/>
            <person name="Taylor J.W."/>
            <person name="Rounsley S.D."/>
        </authorList>
    </citation>
    <scope>NUCLEOTIDE SEQUENCE [LARGE SCALE GENOMIC DNA]</scope>
    <source>
        <strain evidence="3">RMSCC 2394</strain>
    </source>
</reference>
<dbReference type="EMBL" id="DS028096">
    <property type="protein sequence ID" value="KMP05914.1"/>
    <property type="molecule type" value="Genomic_DNA"/>
</dbReference>
<evidence type="ECO:0000313" key="2">
    <source>
        <dbReference type="EMBL" id="KMP05914.1"/>
    </source>
</evidence>
<sequence length="122" mass="13040">MTHNMGRELNVERFDPHKGILVALNDIMTFRSLSAKPAEILGPTKLNRKPNPAGHSPAGDGQISDAVSPAELVLTSPHAASAALRHSSYRDFCPLASLSQQEPEHSSALCIESVASPVWMAS</sequence>
<name>A0A0J6YFU9_COCIT</name>